<reference evidence="2 3" key="1">
    <citation type="submission" date="2023-11" db="EMBL/GenBank/DDBJ databases">
        <title>Paucibacter sp. nov., isolated from fresh soil in Korea.</title>
        <authorList>
            <person name="Le N.T.T."/>
        </authorList>
    </citation>
    <scope>NUCLEOTIDE SEQUENCE [LARGE SCALE GENOMIC DNA]</scope>
    <source>
        <strain evidence="2 3">R3-3</strain>
    </source>
</reference>
<evidence type="ECO:0000313" key="2">
    <source>
        <dbReference type="EMBL" id="MDY0744408.1"/>
    </source>
</evidence>
<dbReference type="RefSeq" id="WP_320422296.1">
    <property type="nucleotide sequence ID" value="NZ_JAXCLA010000002.1"/>
</dbReference>
<gene>
    <name evidence="2" type="ORF">SNE35_07815</name>
</gene>
<feature type="compositionally biased region" description="Acidic residues" evidence="1">
    <location>
        <begin position="208"/>
        <end position="229"/>
    </location>
</feature>
<evidence type="ECO:0000256" key="1">
    <source>
        <dbReference type="SAM" id="MobiDB-lite"/>
    </source>
</evidence>
<protein>
    <submittedName>
        <fullName evidence="2">Uncharacterized protein</fullName>
    </submittedName>
</protein>
<dbReference type="Proteomes" id="UP001285263">
    <property type="component" value="Unassembled WGS sequence"/>
</dbReference>
<feature type="region of interest" description="Disordered" evidence="1">
    <location>
        <begin position="203"/>
        <end position="234"/>
    </location>
</feature>
<organism evidence="2 3">
    <name type="scientific">Roseateles agri</name>
    <dbReference type="NCBI Taxonomy" id="3098619"/>
    <lineage>
        <taxon>Bacteria</taxon>
        <taxon>Pseudomonadati</taxon>
        <taxon>Pseudomonadota</taxon>
        <taxon>Betaproteobacteria</taxon>
        <taxon>Burkholderiales</taxon>
        <taxon>Sphaerotilaceae</taxon>
        <taxon>Roseateles</taxon>
    </lineage>
</organism>
<accession>A0ABU5DF61</accession>
<comment type="caution">
    <text evidence="2">The sequence shown here is derived from an EMBL/GenBank/DDBJ whole genome shotgun (WGS) entry which is preliminary data.</text>
</comment>
<evidence type="ECO:0000313" key="3">
    <source>
        <dbReference type="Proteomes" id="UP001285263"/>
    </source>
</evidence>
<dbReference type="EMBL" id="JAXCLA010000002">
    <property type="protein sequence ID" value="MDY0744408.1"/>
    <property type="molecule type" value="Genomic_DNA"/>
</dbReference>
<sequence length="434" mass="47117">MTDKYLSELEWKKFAKGKGLKDAALIKAFAALESAKAPAQQLEALAEIEKQADILRKADKSNKELQTWLGSLDKDLDKQRKLSQFEAKKAEATAEEEDSPAALTTQMVPLLRQVAKGGEFPVVLASTGAKVAVLVAKRSIAPSRRKLLTDYLGVTGGVKFIAGHCLFEQNAHTFVLATQAAGMAKKIKAALLEQTNLRFKVRVRGEDPADIDDDGDEPGAEHEGEETAPDEQGHFNKRLATPIAAFKEATAKGLAAAPALKLKLAEAGALAQKKQFDAANAQLDEAEALLKSPSTPRSLVQMQASRLAWDSLRKNVQAQLQKLEASVLEAVRKHNADESAEDEYDETGVATSVKSLYAMLDTLDTRLIDKLDEALNAEGAERDRLNAEAAGIAREYQAFVDSDPLIQEIDANGFVPTNIRAELQRTLGQLHAQL</sequence>
<keyword evidence="3" id="KW-1185">Reference proteome</keyword>
<proteinExistence type="predicted"/>
<name>A0ABU5DF61_9BURK</name>